<keyword evidence="1" id="KW-0573">Peptidoglycan synthesis</keyword>
<accession>A0A4R9JDG2</accession>
<dbReference type="PANTHER" id="PTHR38589">
    <property type="entry name" value="BLR0621 PROTEIN"/>
    <property type="match status" value="1"/>
</dbReference>
<dbReference type="GO" id="GO:0071555">
    <property type="term" value="P:cell wall organization"/>
    <property type="evidence" value="ECO:0007669"/>
    <property type="project" value="UniProtKB-UniRule"/>
</dbReference>
<protein>
    <submittedName>
        <fullName evidence="3">L,D-transpeptidase catalytic domain protein</fullName>
    </submittedName>
</protein>
<dbReference type="PANTHER" id="PTHR38589:SF1">
    <property type="entry name" value="BLR0621 PROTEIN"/>
    <property type="match status" value="1"/>
</dbReference>
<comment type="pathway">
    <text evidence="1">Cell wall biogenesis; peptidoglycan biosynthesis.</text>
</comment>
<name>A0A4R9JDG2_9LEPT</name>
<feature type="domain" description="L,D-TPase catalytic" evidence="2">
    <location>
        <begin position="70"/>
        <end position="242"/>
    </location>
</feature>
<feature type="active site" description="Nucleophile" evidence="1">
    <location>
        <position position="216"/>
    </location>
</feature>
<sequence>MKSIDSPKSLTNSFHSLGFSLKSKQFLRQKTNSAIVLFCFFSFLGSESLSSEENPSLESPLQNAEQILFVTARASQTTGSLDFYTLNNGEWLAVLEKIPVRLGRNGLLLSFEKREGDGHTPTGIFPIQRVLGKGKKEIRNLEYTEIRKNYHWNDNPKSRSYNQLTKHQEKGAIPLWDSYIYELFVVIEHNTKPAFPGLGSMIFLHVWNEDKPTSGCVGVSKEVLETLVSVLDGSKKPNILIQILD</sequence>
<dbReference type="AlphaFoldDB" id="A0A4R9JDG2"/>
<feature type="active site" description="Proton donor/acceptor" evidence="1">
    <location>
        <position position="205"/>
    </location>
</feature>
<gene>
    <name evidence="3" type="ORF">EHQ49_14365</name>
</gene>
<dbReference type="GO" id="GO:0009252">
    <property type="term" value="P:peptidoglycan biosynthetic process"/>
    <property type="evidence" value="ECO:0007669"/>
    <property type="project" value="UniProtKB-KW"/>
</dbReference>
<dbReference type="InterPro" id="IPR005490">
    <property type="entry name" value="LD_TPept_cat_dom"/>
</dbReference>
<dbReference type="OrthoDB" id="186490at2"/>
<evidence type="ECO:0000259" key="2">
    <source>
        <dbReference type="PROSITE" id="PS52029"/>
    </source>
</evidence>
<keyword evidence="4" id="KW-1185">Reference proteome</keyword>
<dbReference type="PROSITE" id="PS52029">
    <property type="entry name" value="LD_TPASE"/>
    <property type="match status" value="1"/>
</dbReference>
<evidence type="ECO:0000313" key="3">
    <source>
        <dbReference type="EMBL" id="TGL37416.1"/>
    </source>
</evidence>
<keyword evidence="1" id="KW-0961">Cell wall biogenesis/degradation</keyword>
<proteinExistence type="predicted"/>
<evidence type="ECO:0000256" key="1">
    <source>
        <dbReference type="PROSITE-ProRule" id="PRU01373"/>
    </source>
</evidence>
<dbReference type="EMBL" id="RQGA01000014">
    <property type="protein sequence ID" value="TGL37416.1"/>
    <property type="molecule type" value="Genomic_DNA"/>
</dbReference>
<dbReference type="GO" id="GO:0008360">
    <property type="term" value="P:regulation of cell shape"/>
    <property type="evidence" value="ECO:0007669"/>
    <property type="project" value="UniProtKB-UniRule"/>
</dbReference>
<dbReference type="Pfam" id="PF03734">
    <property type="entry name" value="YkuD"/>
    <property type="match status" value="1"/>
</dbReference>
<evidence type="ECO:0000313" key="4">
    <source>
        <dbReference type="Proteomes" id="UP000298125"/>
    </source>
</evidence>
<dbReference type="GO" id="GO:0016740">
    <property type="term" value="F:transferase activity"/>
    <property type="evidence" value="ECO:0007669"/>
    <property type="project" value="InterPro"/>
</dbReference>
<keyword evidence="1" id="KW-0133">Cell shape</keyword>
<comment type="caution">
    <text evidence="3">The sequence shown here is derived from an EMBL/GenBank/DDBJ whole genome shotgun (WGS) entry which is preliminary data.</text>
</comment>
<reference evidence="3" key="1">
    <citation type="journal article" date="2019" name="PLoS Negl. Trop. Dis.">
        <title>Revisiting the worldwide diversity of Leptospira species in the environment.</title>
        <authorList>
            <person name="Vincent A.T."/>
            <person name="Schiettekatte O."/>
            <person name="Bourhy P."/>
            <person name="Veyrier F.J."/>
            <person name="Picardeau M."/>
        </authorList>
    </citation>
    <scope>NUCLEOTIDE SEQUENCE [LARGE SCALE GENOMIC DNA]</scope>
    <source>
        <strain evidence="3">201702692</strain>
    </source>
</reference>
<dbReference type="Proteomes" id="UP000298125">
    <property type="component" value="Unassembled WGS sequence"/>
</dbReference>
<organism evidence="3 4">
    <name type="scientific">Leptospira perdikensis</name>
    <dbReference type="NCBI Taxonomy" id="2484948"/>
    <lineage>
        <taxon>Bacteria</taxon>
        <taxon>Pseudomonadati</taxon>
        <taxon>Spirochaetota</taxon>
        <taxon>Spirochaetia</taxon>
        <taxon>Leptospirales</taxon>
        <taxon>Leptospiraceae</taxon>
        <taxon>Leptospira</taxon>
    </lineage>
</organism>